<name>A0ABV8RTA1_9SPHN</name>
<dbReference type="RefSeq" id="WP_379540003.1">
    <property type="nucleotide sequence ID" value="NZ_JBHSDR010000008.1"/>
</dbReference>
<reference evidence="3" key="1">
    <citation type="journal article" date="2019" name="Int. J. Syst. Evol. Microbiol.">
        <title>The Global Catalogue of Microorganisms (GCM) 10K type strain sequencing project: providing services to taxonomists for standard genome sequencing and annotation.</title>
        <authorList>
            <consortium name="The Broad Institute Genomics Platform"/>
            <consortium name="The Broad Institute Genome Sequencing Center for Infectious Disease"/>
            <person name="Wu L."/>
            <person name="Ma J."/>
        </authorList>
    </citation>
    <scope>NUCLEOTIDE SEQUENCE [LARGE SCALE GENOMIC DNA]</scope>
    <source>
        <strain evidence="3">CGMCC 1.12989</strain>
    </source>
</reference>
<evidence type="ECO:0000313" key="2">
    <source>
        <dbReference type="EMBL" id="MFC4296398.1"/>
    </source>
</evidence>
<feature type="region of interest" description="Disordered" evidence="1">
    <location>
        <begin position="24"/>
        <end position="45"/>
    </location>
</feature>
<proteinExistence type="predicted"/>
<dbReference type="Proteomes" id="UP001595828">
    <property type="component" value="Unassembled WGS sequence"/>
</dbReference>
<evidence type="ECO:0000256" key="1">
    <source>
        <dbReference type="SAM" id="MobiDB-lite"/>
    </source>
</evidence>
<evidence type="ECO:0000313" key="3">
    <source>
        <dbReference type="Proteomes" id="UP001595828"/>
    </source>
</evidence>
<comment type="caution">
    <text evidence="2">The sequence shown here is derived from an EMBL/GenBank/DDBJ whole genome shotgun (WGS) entry which is preliminary data.</text>
</comment>
<organism evidence="2 3">
    <name type="scientific">Novosphingobium tardum</name>
    <dbReference type="NCBI Taxonomy" id="1538021"/>
    <lineage>
        <taxon>Bacteria</taxon>
        <taxon>Pseudomonadati</taxon>
        <taxon>Pseudomonadota</taxon>
        <taxon>Alphaproteobacteria</taxon>
        <taxon>Sphingomonadales</taxon>
        <taxon>Sphingomonadaceae</taxon>
        <taxon>Novosphingobium</taxon>
    </lineage>
</organism>
<sequence length="121" mass="13039">MSHNSAPAPVGRRPSLSLCAIASLRDKPPPANDNRPTLRHTQSPANDALAGDMFLGDALRLFAARGLGAARHAAECAMHAIAEGDRNGFVEWLGICRTLDRRLAATLVARYGIDGRREARR</sequence>
<keyword evidence="3" id="KW-1185">Reference proteome</keyword>
<dbReference type="EMBL" id="JBHSDR010000008">
    <property type="protein sequence ID" value="MFC4296398.1"/>
    <property type="molecule type" value="Genomic_DNA"/>
</dbReference>
<accession>A0ABV8RTA1</accession>
<protein>
    <submittedName>
        <fullName evidence="2">Uncharacterized protein</fullName>
    </submittedName>
</protein>
<gene>
    <name evidence="2" type="ORF">ACFO0A_15185</name>
</gene>